<name>A0ABD6NFG4_9PSED</name>
<reference evidence="1 2" key="1">
    <citation type="submission" date="2018-06" db="EMBL/GenBank/DDBJ databases">
        <title>Bacteria isolated from soil of Wuhan.</title>
        <authorList>
            <person name="Xiang W."/>
            <person name="Huang C."/>
        </authorList>
    </citation>
    <scope>NUCLEOTIDE SEQUENCE [LARGE SCALE GENOMIC DNA]</scope>
    <source>
        <strain evidence="2">xwS4</strain>
    </source>
</reference>
<gene>
    <name evidence="1" type="ORF">DM819_16385</name>
</gene>
<proteinExistence type="predicted"/>
<evidence type="ECO:0000313" key="2">
    <source>
        <dbReference type="Proteomes" id="UP000704738"/>
    </source>
</evidence>
<protein>
    <submittedName>
        <fullName evidence="1">Uncharacterized protein</fullName>
    </submittedName>
</protein>
<sequence>MYDPQKTGACKSLPRHLLPSTVCNPQWLDEPRRTLLDERCVSFDRIIGQMSSLWQCLYPPTEIESTNVTCYITRCTGSASPPRSSCIFMPTRDSDHYPLLCAAGEELQLPGPGLSKRPRSRLCNTTFMDADGARQNLSQSIITGRTNRIFNSQQLWIQKPLYWIWLARQRLWTTAPASD</sequence>
<dbReference type="Proteomes" id="UP000704738">
    <property type="component" value="Unassembled WGS sequence"/>
</dbReference>
<dbReference type="AlphaFoldDB" id="A0ABD6NFG4"/>
<dbReference type="EMBL" id="QJRE01000113">
    <property type="protein sequence ID" value="NWL47385.1"/>
    <property type="molecule type" value="Genomic_DNA"/>
</dbReference>
<accession>A0ABD6NFG4</accession>
<comment type="caution">
    <text evidence="1">The sequence shown here is derived from an EMBL/GenBank/DDBJ whole genome shotgun (WGS) entry which is preliminary data.</text>
</comment>
<organism evidence="1 2">
    <name type="scientific">Pseudomonas hunanensis</name>
    <dbReference type="NCBI Taxonomy" id="1247546"/>
    <lineage>
        <taxon>Bacteria</taxon>
        <taxon>Pseudomonadati</taxon>
        <taxon>Pseudomonadota</taxon>
        <taxon>Gammaproteobacteria</taxon>
        <taxon>Pseudomonadales</taxon>
        <taxon>Pseudomonadaceae</taxon>
        <taxon>Pseudomonas</taxon>
    </lineage>
</organism>
<evidence type="ECO:0000313" key="1">
    <source>
        <dbReference type="EMBL" id="NWL47385.1"/>
    </source>
</evidence>